<evidence type="ECO:0000256" key="2">
    <source>
        <dbReference type="SAM" id="Phobius"/>
    </source>
</evidence>
<evidence type="ECO:0000313" key="4">
    <source>
        <dbReference type="Proteomes" id="UP000469763"/>
    </source>
</evidence>
<dbReference type="Proteomes" id="UP000469763">
    <property type="component" value="Unassembled WGS sequence"/>
</dbReference>
<feature type="transmembrane region" description="Helical" evidence="2">
    <location>
        <begin position="218"/>
        <end position="237"/>
    </location>
</feature>
<feature type="transmembrane region" description="Helical" evidence="2">
    <location>
        <begin position="77"/>
        <end position="104"/>
    </location>
</feature>
<evidence type="ECO:0000313" key="3">
    <source>
        <dbReference type="EMBL" id="NEG79341.1"/>
    </source>
</evidence>
<feature type="transmembrane region" description="Helical" evidence="2">
    <location>
        <begin position="50"/>
        <end position="71"/>
    </location>
</feature>
<keyword evidence="2" id="KW-0812">Transmembrane</keyword>
<dbReference type="OrthoDB" id="3240038at2"/>
<dbReference type="EMBL" id="WHZY01000024">
    <property type="protein sequence ID" value="NEG79341.1"/>
    <property type="molecule type" value="Genomic_DNA"/>
</dbReference>
<dbReference type="AlphaFoldDB" id="A0A7K3TJZ2"/>
<name>A0A7K3TJZ2_9BIFI</name>
<sequence>MRNHSGNNDAGKGAGGKGGGPSAPRDSAGVAGTREVRGAALGRMRGQVRAVPFIGGFVLIMAAALLGGIAYDRPSVLPWGAGATAVICAVLAMAGVGLVVLSFVRPRPLADDEREQIVRASKASTKSARRIRLQFLAVAGVLLVWGVAWIVAGGVRFGWADAAFWNWASGGVWAVAAAAVIGVIGVLLARSGRIPPLPRDDEREQLVKLKADAETGRVMYLACILLEVVLNMLAVALESDPLRYMGLGFLIAFILYAAVSMIARSYYERRM</sequence>
<feature type="transmembrane region" description="Helical" evidence="2">
    <location>
        <begin position="243"/>
        <end position="263"/>
    </location>
</feature>
<organism evidence="3 4">
    <name type="scientific">Bifidobacterium avesanii</name>
    <dbReference type="NCBI Taxonomy" id="1798157"/>
    <lineage>
        <taxon>Bacteria</taxon>
        <taxon>Bacillati</taxon>
        <taxon>Actinomycetota</taxon>
        <taxon>Actinomycetes</taxon>
        <taxon>Bifidobacteriales</taxon>
        <taxon>Bifidobacteriaceae</taxon>
        <taxon>Bifidobacterium</taxon>
    </lineage>
</organism>
<feature type="transmembrane region" description="Helical" evidence="2">
    <location>
        <begin position="131"/>
        <end position="152"/>
    </location>
</feature>
<comment type="caution">
    <text evidence="3">The sequence shown here is derived from an EMBL/GenBank/DDBJ whole genome shotgun (WGS) entry which is preliminary data.</text>
</comment>
<protein>
    <submittedName>
        <fullName evidence="3">DUF2178 domain-containing protein</fullName>
    </submittedName>
</protein>
<feature type="region of interest" description="Disordered" evidence="1">
    <location>
        <begin position="1"/>
        <end position="31"/>
    </location>
</feature>
<gene>
    <name evidence="3" type="ORF">GFD22_10260</name>
</gene>
<evidence type="ECO:0000256" key="1">
    <source>
        <dbReference type="SAM" id="MobiDB-lite"/>
    </source>
</evidence>
<proteinExistence type="predicted"/>
<feature type="compositionally biased region" description="Gly residues" evidence="1">
    <location>
        <begin position="12"/>
        <end position="21"/>
    </location>
</feature>
<keyword evidence="2" id="KW-0472">Membrane</keyword>
<reference evidence="3 4" key="1">
    <citation type="submission" date="2019-10" db="EMBL/GenBank/DDBJ databases">
        <title>Bifidobacterium from non-human primates.</title>
        <authorList>
            <person name="Modesto M."/>
        </authorList>
    </citation>
    <scope>NUCLEOTIDE SEQUENCE [LARGE SCALE GENOMIC DNA]</scope>
    <source>
        <strain evidence="3 4">TREC</strain>
    </source>
</reference>
<dbReference type="RefSeq" id="WP_152351177.1">
    <property type="nucleotide sequence ID" value="NZ_WBSN01000026.1"/>
</dbReference>
<accession>A0A7K3TJZ2</accession>
<feature type="transmembrane region" description="Helical" evidence="2">
    <location>
        <begin position="164"/>
        <end position="189"/>
    </location>
</feature>
<keyword evidence="4" id="KW-1185">Reference proteome</keyword>
<keyword evidence="2" id="KW-1133">Transmembrane helix</keyword>